<name>W4FPX7_APHAT</name>
<feature type="region of interest" description="Disordered" evidence="1">
    <location>
        <begin position="161"/>
        <end position="252"/>
    </location>
</feature>
<organism evidence="3">
    <name type="scientific">Aphanomyces astaci</name>
    <name type="common">Crayfish plague agent</name>
    <dbReference type="NCBI Taxonomy" id="112090"/>
    <lineage>
        <taxon>Eukaryota</taxon>
        <taxon>Sar</taxon>
        <taxon>Stramenopiles</taxon>
        <taxon>Oomycota</taxon>
        <taxon>Saprolegniomycetes</taxon>
        <taxon>Saprolegniales</taxon>
        <taxon>Verrucalvaceae</taxon>
        <taxon>Aphanomyces</taxon>
    </lineage>
</organism>
<feature type="domain" description="Wbp11/ELF5/Saf1 N-terminal" evidence="2">
    <location>
        <begin position="13"/>
        <end position="81"/>
    </location>
</feature>
<dbReference type="RefSeq" id="XP_009841465.1">
    <property type="nucleotide sequence ID" value="XM_009843163.1"/>
</dbReference>
<feature type="compositionally biased region" description="Basic residues" evidence="1">
    <location>
        <begin position="17"/>
        <end position="28"/>
    </location>
</feature>
<dbReference type="Pfam" id="PF09429">
    <property type="entry name" value="Wbp11"/>
    <property type="match status" value="1"/>
</dbReference>
<dbReference type="GO" id="GO:0006396">
    <property type="term" value="P:RNA processing"/>
    <property type="evidence" value="ECO:0007669"/>
    <property type="project" value="InterPro"/>
</dbReference>
<dbReference type="AlphaFoldDB" id="W4FPX7"/>
<evidence type="ECO:0000259" key="2">
    <source>
        <dbReference type="Pfam" id="PF09429"/>
    </source>
</evidence>
<dbReference type="STRING" id="112090.W4FPX7"/>
<dbReference type="InterPro" id="IPR019007">
    <property type="entry name" value="Wbp11/ELF5/Saf1_N"/>
</dbReference>
<accession>W4FPX7</accession>
<dbReference type="GeneID" id="20817153"/>
<dbReference type="EMBL" id="KI913180">
    <property type="protein sequence ID" value="ETV69006.1"/>
    <property type="molecule type" value="Genomic_DNA"/>
</dbReference>
<dbReference type="VEuPathDB" id="FungiDB:H257_15157"/>
<reference evidence="3" key="1">
    <citation type="submission" date="2013-12" db="EMBL/GenBank/DDBJ databases">
        <title>The Genome Sequence of Aphanomyces astaci APO3.</title>
        <authorList>
            <consortium name="The Broad Institute Genomics Platform"/>
            <person name="Russ C."/>
            <person name="Tyler B."/>
            <person name="van West P."/>
            <person name="Dieguez-Uribeondo J."/>
            <person name="Young S.K."/>
            <person name="Zeng Q."/>
            <person name="Gargeya S."/>
            <person name="Fitzgerald M."/>
            <person name="Abouelleil A."/>
            <person name="Alvarado L."/>
            <person name="Chapman S.B."/>
            <person name="Gainer-Dewar J."/>
            <person name="Goldberg J."/>
            <person name="Griggs A."/>
            <person name="Gujja S."/>
            <person name="Hansen M."/>
            <person name="Howarth C."/>
            <person name="Imamovic A."/>
            <person name="Ireland A."/>
            <person name="Larimer J."/>
            <person name="McCowan C."/>
            <person name="Murphy C."/>
            <person name="Pearson M."/>
            <person name="Poon T.W."/>
            <person name="Priest M."/>
            <person name="Roberts A."/>
            <person name="Saif S."/>
            <person name="Shea T."/>
            <person name="Sykes S."/>
            <person name="Wortman J."/>
            <person name="Nusbaum C."/>
            <person name="Birren B."/>
        </authorList>
    </citation>
    <scope>NUCLEOTIDE SEQUENCE [LARGE SCALE GENOMIC DNA]</scope>
    <source>
        <strain evidence="3">APO3</strain>
    </source>
</reference>
<feature type="region of interest" description="Disordered" evidence="1">
    <location>
        <begin position="270"/>
        <end position="305"/>
    </location>
</feature>
<proteinExistence type="predicted"/>
<feature type="compositionally biased region" description="Pro residues" evidence="1">
    <location>
        <begin position="211"/>
        <end position="247"/>
    </location>
</feature>
<feature type="region of interest" description="Disordered" evidence="1">
    <location>
        <begin position="17"/>
        <end position="73"/>
    </location>
</feature>
<evidence type="ECO:0000313" key="3">
    <source>
        <dbReference type="EMBL" id="ETV69006.1"/>
    </source>
</evidence>
<feature type="compositionally biased region" description="Basic and acidic residues" evidence="1">
    <location>
        <begin position="29"/>
        <end position="61"/>
    </location>
</feature>
<protein>
    <recommendedName>
        <fullName evidence="2">Wbp11/ELF5/Saf1 N-terminal domain-containing protein</fullName>
    </recommendedName>
</protein>
<feature type="compositionally biased region" description="Pro residues" evidence="1">
    <location>
        <begin position="186"/>
        <end position="203"/>
    </location>
</feature>
<dbReference type="OrthoDB" id="205569at2759"/>
<gene>
    <name evidence="3" type="ORF">H257_15157</name>
</gene>
<evidence type="ECO:0000256" key="1">
    <source>
        <dbReference type="SAM" id="MobiDB-lite"/>
    </source>
</evidence>
<sequence length="322" mass="35633">MGKKDKISADAMTLFRKQQKTKEKKKLKVDRVKGKTSKLADMDPTDLRDKIKKLETDERNSALDGAGRQRKQELEDTLRQVLRHRADTEAEAKATKAAAPPEIKSVKDLANLNAKTYKNPQLSVHYDPVFNPFGVAPPPGHAYLPNAPKVVPASAAVANLDLHNSIPGQPPLPKGPRPRQRNKNRPPLPGGPRPFRPPPPPPTQDKKPPRAVLPPPPTVVLPPPPPPTVVLHPPPTRPPPPQSLPPPMKEDTMDEIQQEQLRAMVPTALRHHHHQPMPRHREMVGPPSQLLFQPTPLDPSKPTKSADDYARFMAEMKAMGAL</sequence>